<comment type="caution">
    <text evidence="3">The sequence shown here is derived from an EMBL/GenBank/DDBJ whole genome shotgun (WGS) entry which is preliminary data.</text>
</comment>
<dbReference type="InterPro" id="IPR025724">
    <property type="entry name" value="GAG-pre-integrase_dom"/>
</dbReference>
<dbReference type="EMBL" id="BKCJ010025586">
    <property type="protein sequence ID" value="GEV50856.1"/>
    <property type="molecule type" value="Genomic_DNA"/>
</dbReference>
<reference evidence="3" key="1">
    <citation type="journal article" date="2019" name="Sci. Rep.">
        <title>Draft genome of Tanacetum cinerariifolium, the natural source of mosquito coil.</title>
        <authorList>
            <person name="Yamashiro T."/>
            <person name="Shiraishi A."/>
            <person name="Satake H."/>
            <person name="Nakayama K."/>
        </authorList>
    </citation>
    <scope>NUCLEOTIDE SEQUENCE</scope>
</reference>
<dbReference type="GO" id="GO:0003676">
    <property type="term" value="F:nucleic acid binding"/>
    <property type="evidence" value="ECO:0007669"/>
    <property type="project" value="InterPro"/>
</dbReference>
<evidence type="ECO:0000313" key="3">
    <source>
        <dbReference type="EMBL" id="GEV50856.1"/>
    </source>
</evidence>
<evidence type="ECO:0000256" key="1">
    <source>
        <dbReference type="SAM" id="MobiDB-lite"/>
    </source>
</evidence>
<feature type="domain" description="GAG-pre-integrase" evidence="2">
    <location>
        <begin position="257"/>
        <end position="324"/>
    </location>
</feature>
<feature type="compositionally biased region" description="Basic and acidic residues" evidence="1">
    <location>
        <begin position="512"/>
        <end position="525"/>
    </location>
</feature>
<dbReference type="PANTHER" id="PTHR42648">
    <property type="entry name" value="TRANSPOSASE, PUTATIVE-RELATED"/>
    <property type="match status" value="1"/>
</dbReference>
<organism evidence="3">
    <name type="scientific">Tanacetum cinerariifolium</name>
    <name type="common">Dalmatian daisy</name>
    <name type="synonym">Chrysanthemum cinerariifolium</name>
    <dbReference type="NCBI Taxonomy" id="118510"/>
    <lineage>
        <taxon>Eukaryota</taxon>
        <taxon>Viridiplantae</taxon>
        <taxon>Streptophyta</taxon>
        <taxon>Embryophyta</taxon>
        <taxon>Tracheophyta</taxon>
        <taxon>Spermatophyta</taxon>
        <taxon>Magnoliopsida</taxon>
        <taxon>eudicotyledons</taxon>
        <taxon>Gunneridae</taxon>
        <taxon>Pentapetalae</taxon>
        <taxon>asterids</taxon>
        <taxon>campanulids</taxon>
        <taxon>Asterales</taxon>
        <taxon>Asteraceae</taxon>
        <taxon>Asteroideae</taxon>
        <taxon>Anthemideae</taxon>
        <taxon>Anthemidinae</taxon>
        <taxon>Tanacetum</taxon>
    </lineage>
</organism>
<gene>
    <name evidence="3" type="ORF">Tci_122833</name>
</gene>
<dbReference type="SUPFAM" id="SSF53098">
    <property type="entry name" value="Ribonuclease H-like"/>
    <property type="match status" value="1"/>
</dbReference>
<dbReference type="PANTHER" id="PTHR42648:SF27">
    <property type="entry name" value="RNA-DIRECTED DNA POLYMERASE"/>
    <property type="match status" value="1"/>
</dbReference>
<feature type="region of interest" description="Disordered" evidence="1">
    <location>
        <begin position="183"/>
        <end position="213"/>
    </location>
</feature>
<accession>A0A699GNG0</accession>
<dbReference type="Gene3D" id="3.30.420.10">
    <property type="entry name" value="Ribonuclease H-like superfamily/Ribonuclease H"/>
    <property type="match status" value="2"/>
</dbReference>
<dbReference type="InterPro" id="IPR036397">
    <property type="entry name" value="RNaseH_sf"/>
</dbReference>
<dbReference type="AlphaFoldDB" id="A0A699GNG0"/>
<dbReference type="Pfam" id="PF13976">
    <property type="entry name" value="gag_pre-integrs"/>
    <property type="match status" value="1"/>
</dbReference>
<dbReference type="InterPro" id="IPR012337">
    <property type="entry name" value="RNaseH-like_sf"/>
</dbReference>
<sequence length="776" mass="89992">MRLDELYKFSDGTLTRILSLLDDITKNIDIEYLPKRRWCTLEKKKAHCIIKDINKLLKERRMMRSLEKFVGVSQGQAEANATCSYSTDIYKDIMKAQKSQDHKMGILHDDVKRLCLVDDLKKLKYHIHMTTTVVNNSLFRSLFEKQKLTGNNFMEWYRNLRIMLSTKDKLPFLKQPIPTLPVLPAAEANPSDVKNQKKKSHKAAKGNQGKGKAKMGYAPVQALPFDPKPKNPLTPKKDKHAKDTICHQCGEDDIYEIVLSNTNDSFMYVVSNKRAKVNLDSALLWHCRLGHINKKYIKKLQHDGLLDSTDINSFEKCVSYMSEKMARKPYSNQVEWAKDLLGLIHTNICGPFKIISRQGAYYFVTFTDDFSRYGYVYLLKHKHEVFETFKAFQKKVENQLGKTIRSLRFDYGERRNRTLLDMVRSMMSQTALPKSFWDYVLESATHILNMVPTKKVDKTPYEVWHGIPKGNDWILFLLPTQEQSLCCPECYVIDHEESRSLEDLEIIQEEDTHPSIDTSLNHKEDDQDIDEPQSDINHIRRSTRTRRALYHMCLYINAEEHELGDLGEPANYKVVLLDPESDKWLNSINVEMQSMKDNEVWELVDLPLDEKTIGHKWLLKRKTGMDGAVHTYKAHLNPCDAHWTAVKNILWCLRNTKDMFLVYGGDMKRELRVSCYTDVGYLTDVDDMNSQTGYVFILNGEAVWIHKFISRLGVVPINMYCDITGAISIAKDHGVTKGAKHFRVKVHYLRETIEIGDVKIEKVDTYDNLADPLQRL</sequence>
<protein>
    <recommendedName>
        <fullName evidence="2">GAG-pre-integrase domain-containing protein</fullName>
    </recommendedName>
</protein>
<feature type="region of interest" description="Disordered" evidence="1">
    <location>
        <begin position="512"/>
        <end position="531"/>
    </location>
</feature>
<dbReference type="CDD" id="cd09272">
    <property type="entry name" value="RNase_HI_RT_Ty1"/>
    <property type="match status" value="1"/>
</dbReference>
<dbReference type="InterPro" id="IPR039537">
    <property type="entry name" value="Retrotran_Ty1/copia-like"/>
</dbReference>
<proteinExistence type="predicted"/>
<evidence type="ECO:0000259" key="2">
    <source>
        <dbReference type="Pfam" id="PF13976"/>
    </source>
</evidence>
<name>A0A699GNG0_TANCI</name>